<feature type="transmembrane region" description="Helical" evidence="1">
    <location>
        <begin position="133"/>
        <end position="153"/>
    </location>
</feature>
<dbReference type="RefSeq" id="WP_190889329.1">
    <property type="nucleotide sequence ID" value="NZ_JACWZY010000022.1"/>
</dbReference>
<dbReference type="Proteomes" id="UP000598820">
    <property type="component" value="Unassembled WGS sequence"/>
</dbReference>
<proteinExistence type="predicted"/>
<organism evidence="2 3">
    <name type="scientific">Spirosoma profusum</name>
    <dbReference type="NCBI Taxonomy" id="2771354"/>
    <lineage>
        <taxon>Bacteria</taxon>
        <taxon>Pseudomonadati</taxon>
        <taxon>Bacteroidota</taxon>
        <taxon>Cytophagia</taxon>
        <taxon>Cytophagales</taxon>
        <taxon>Cytophagaceae</taxon>
        <taxon>Spirosoma</taxon>
    </lineage>
</organism>
<keyword evidence="1" id="KW-0812">Transmembrane</keyword>
<gene>
    <name evidence="2" type="ORF">IC229_22750</name>
</gene>
<dbReference type="AlphaFoldDB" id="A0A927AUB8"/>
<evidence type="ECO:0000256" key="1">
    <source>
        <dbReference type="SAM" id="Phobius"/>
    </source>
</evidence>
<sequence length="167" mass="18896">MTKLSRAQLDTVAHQIQQNEPVQALQAELVDHIASMIEQKMEQGLIFPDAFNLIMKQANPQALDQLKQLYSREFMANPSSATLTASRMRLRSQRRTSPQPFQYMLLPSGLVMLILMVFFGLVSRPFSVPIGTFQVVSVVGVAGLMAVIAVRWWTTRRLRKPKRLLTA</sequence>
<dbReference type="EMBL" id="JACWZY010000022">
    <property type="protein sequence ID" value="MBD2703482.1"/>
    <property type="molecule type" value="Genomic_DNA"/>
</dbReference>
<evidence type="ECO:0000313" key="2">
    <source>
        <dbReference type="EMBL" id="MBD2703482.1"/>
    </source>
</evidence>
<protein>
    <submittedName>
        <fullName evidence="2">Uncharacterized protein</fullName>
    </submittedName>
</protein>
<reference evidence="2" key="1">
    <citation type="submission" date="2020-09" db="EMBL/GenBank/DDBJ databases">
        <authorList>
            <person name="Kim M.K."/>
        </authorList>
    </citation>
    <scope>NUCLEOTIDE SEQUENCE</scope>
    <source>
        <strain evidence="2">BT702</strain>
    </source>
</reference>
<keyword evidence="3" id="KW-1185">Reference proteome</keyword>
<comment type="caution">
    <text evidence="2">The sequence shown here is derived from an EMBL/GenBank/DDBJ whole genome shotgun (WGS) entry which is preliminary data.</text>
</comment>
<feature type="transmembrane region" description="Helical" evidence="1">
    <location>
        <begin position="101"/>
        <end position="121"/>
    </location>
</feature>
<accession>A0A927AUB8</accession>
<evidence type="ECO:0000313" key="3">
    <source>
        <dbReference type="Proteomes" id="UP000598820"/>
    </source>
</evidence>
<keyword evidence="1" id="KW-1133">Transmembrane helix</keyword>
<name>A0A927AUB8_9BACT</name>
<keyword evidence="1" id="KW-0472">Membrane</keyword>